<name>A0A927H0H9_9BACL</name>
<evidence type="ECO:0000313" key="3">
    <source>
        <dbReference type="Proteomes" id="UP000639396"/>
    </source>
</evidence>
<dbReference type="Pfam" id="PF11255">
    <property type="entry name" value="DUF3054"/>
    <property type="match status" value="1"/>
</dbReference>
<reference evidence="2" key="1">
    <citation type="submission" date="2020-09" db="EMBL/GenBank/DDBJ databases">
        <title>A novel bacterium of genus Paenibacillus, isolated from South China Sea.</title>
        <authorList>
            <person name="Huang H."/>
            <person name="Mo K."/>
            <person name="Hu Y."/>
        </authorList>
    </citation>
    <scope>NUCLEOTIDE SEQUENCE</scope>
    <source>
        <strain evidence="2">IB182363</strain>
    </source>
</reference>
<keyword evidence="1" id="KW-0812">Transmembrane</keyword>
<evidence type="ECO:0000313" key="2">
    <source>
        <dbReference type="EMBL" id="MBD2863162.1"/>
    </source>
</evidence>
<accession>A0A927H0H9</accession>
<feature type="transmembrane region" description="Helical" evidence="1">
    <location>
        <begin position="100"/>
        <end position="124"/>
    </location>
</feature>
<keyword evidence="1" id="KW-0472">Membrane</keyword>
<comment type="caution">
    <text evidence="2">The sequence shown here is derived from an EMBL/GenBank/DDBJ whole genome shotgun (WGS) entry which is preliminary data.</text>
</comment>
<protein>
    <submittedName>
        <fullName evidence="2">DUF3054 domain-containing protein</fullName>
    </submittedName>
</protein>
<keyword evidence="3" id="KW-1185">Reference proteome</keyword>
<organism evidence="2 3">
    <name type="scientific">Paenibacillus oceani</name>
    <dbReference type="NCBI Taxonomy" id="2772510"/>
    <lineage>
        <taxon>Bacteria</taxon>
        <taxon>Bacillati</taxon>
        <taxon>Bacillota</taxon>
        <taxon>Bacilli</taxon>
        <taxon>Bacillales</taxon>
        <taxon>Paenibacillaceae</taxon>
        <taxon>Paenibacillus</taxon>
    </lineage>
</organism>
<keyword evidence="1" id="KW-1133">Transmembrane helix</keyword>
<feature type="transmembrane region" description="Helical" evidence="1">
    <location>
        <begin position="67"/>
        <end position="88"/>
    </location>
</feature>
<dbReference type="RefSeq" id="WP_190928715.1">
    <property type="nucleotide sequence ID" value="NZ_JACXJA010000017.1"/>
</dbReference>
<evidence type="ECO:0000256" key="1">
    <source>
        <dbReference type="SAM" id="Phobius"/>
    </source>
</evidence>
<dbReference type="EMBL" id="JACXJA010000017">
    <property type="protein sequence ID" value="MBD2863162.1"/>
    <property type="molecule type" value="Genomic_DNA"/>
</dbReference>
<feature type="transmembrane region" description="Helical" evidence="1">
    <location>
        <begin position="37"/>
        <end position="55"/>
    </location>
</feature>
<proteinExistence type="predicted"/>
<dbReference type="InterPro" id="IPR021414">
    <property type="entry name" value="DUF3054"/>
</dbReference>
<gene>
    <name evidence="2" type="ORF">IDH45_14310</name>
</gene>
<dbReference type="PANTHER" id="PTHR35283:SF3">
    <property type="entry name" value="T12C22.21 PROTEIN"/>
    <property type="match status" value="1"/>
</dbReference>
<dbReference type="PANTHER" id="PTHR35283">
    <property type="entry name" value="T12C22.21 PROTEIN"/>
    <property type="match status" value="1"/>
</dbReference>
<dbReference type="Proteomes" id="UP000639396">
    <property type="component" value="Unassembled WGS sequence"/>
</dbReference>
<dbReference type="AlphaFoldDB" id="A0A927H0H9"/>
<sequence>MPGIALVAGDLLVLFIFVLLGREDHDMSFSLSASLETAVPFVIGWIAALAIARTYRLSSIASVRKAIGWALLTCLIAVPIGLALRSVWLGRLPGGSFAIVAFPLVAGFMTVWRVICVWLFSLFLPNRRFK</sequence>